<organism evidence="2 3">
    <name type="scientific">Pandoraea pulmonicola</name>
    <dbReference type="NCBI Taxonomy" id="93221"/>
    <lineage>
        <taxon>Bacteria</taxon>
        <taxon>Pseudomonadati</taxon>
        <taxon>Pseudomonadota</taxon>
        <taxon>Betaproteobacteria</taxon>
        <taxon>Burkholderiales</taxon>
        <taxon>Burkholderiaceae</taxon>
        <taxon>Pandoraea</taxon>
    </lineage>
</organism>
<dbReference type="PROSITE" id="PS01124">
    <property type="entry name" value="HTH_ARAC_FAMILY_2"/>
    <property type="match status" value="1"/>
</dbReference>
<evidence type="ECO:0000313" key="3">
    <source>
        <dbReference type="Proteomes" id="UP000254589"/>
    </source>
</evidence>
<feature type="domain" description="HTH araC/xylS-type" evidence="1">
    <location>
        <begin position="215"/>
        <end position="292"/>
    </location>
</feature>
<reference evidence="2 3" key="1">
    <citation type="submission" date="2018-06" db="EMBL/GenBank/DDBJ databases">
        <authorList>
            <consortium name="Pathogen Informatics"/>
            <person name="Doyle S."/>
        </authorList>
    </citation>
    <scope>NUCLEOTIDE SEQUENCE [LARGE SCALE GENOMIC DNA]</scope>
    <source>
        <strain evidence="2 3">NCTC13159</strain>
    </source>
</reference>
<comment type="caution">
    <text evidence="2">The sequence shown here is derived from an EMBL/GenBank/DDBJ whole genome shotgun (WGS) entry which is preliminary data.</text>
</comment>
<evidence type="ECO:0000313" key="2">
    <source>
        <dbReference type="EMBL" id="SUA90312.1"/>
    </source>
</evidence>
<protein>
    <submittedName>
        <fullName evidence="2">Helix-turn-helix domain</fullName>
    </submittedName>
</protein>
<dbReference type="SMART" id="SM00342">
    <property type="entry name" value="HTH_ARAC"/>
    <property type="match status" value="1"/>
</dbReference>
<accession>A0AAJ4ZBL2</accession>
<dbReference type="Gene3D" id="1.10.10.60">
    <property type="entry name" value="Homeodomain-like"/>
    <property type="match status" value="1"/>
</dbReference>
<dbReference type="EMBL" id="UGSJ01000001">
    <property type="protein sequence ID" value="SUA90312.1"/>
    <property type="molecule type" value="Genomic_DNA"/>
</dbReference>
<dbReference type="GO" id="GO:0043565">
    <property type="term" value="F:sequence-specific DNA binding"/>
    <property type="evidence" value="ECO:0007669"/>
    <property type="project" value="InterPro"/>
</dbReference>
<proteinExistence type="predicted"/>
<gene>
    <name evidence="2" type="ORF">NCTC13159_01795</name>
</gene>
<dbReference type="RefSeq" id="WP_237171370.1">
    <property type="nucleotide sequence ID" value="NZ_CP010310.2"/>
</dbReference>
<dbReference type="InterPro" id="IPR018060">
    <property type="entry name" value="HTH_AraC"/>
</dbReference>
<dbReference type="GO" id="GO:0003700">
    <property type="term" value="F:DNA-binding transcription factor activity"/>
    <property type="evidence" value="ECO:0007669"/>
    <property type="project" value="InterPro"/>
</dbReference>
<name>A0AAJ4ZBL2_PANPU</name>
<dbReference type="AlphaFoldDB" id="A0AAJ4ZBL2"/>
<sequence>MDFTPCPDRFARAPRVPEHGPLLSTHLHPPSAALHGALAAVVTRDTRSAGLSDTQRLSHFPASPLVCLTIYQGFDVGLVRTSDGVSRWSAFGTRATLSGSQSLPTTSWAPRDGRGVLICLPVSVVKPLLGVDPLALQDRFVCAYDAMGDDWRPFLDALVAAQDDTTSLAVLDTFLGPRWTSVRPERTPLGALRLAGQRWVEGLAFQALEWRRTHSPRQVERRIKAHTGRSLREWQALVKTESAFFSARDSFESGQPFDWAALAHDEGFADQAHMSRMSKRVTGFSPGEFARRYLEDESFWLYRLWV</sequence>
<dbReference type="Proteomes" id="UP000254589">
    <property type="component" value="Unassembled WGS sequence"/>
</dbReference>
<evidence type="ECO:0000259" key="1">
    <source>
        <dbReference type="PROSITE" id="PS01124"/>
    </source>
</evidence>